<dbReference type="EMBL" id="MU827310">
    <property type="protein sequence ID" value="KAJ7360397.1"/>
    <property type="molecule type" value="Genomic_DNA"/>
</dbReference>
<feature type="domain" description="Macroglobulin" evidence="2">
    <location>
        <begin position="167"/>
        <end position="267"/>
    </location>
</feature>
<comment type="caution">
    <text evidence="5">The sequence shown here is derived from an EMBL/GenBank/DDBJ whole genome shotgun (WGS) entry which is preliminary data.</text>
</comment>
<feature type="signal peptide" evidence="1">
    <location>
        <begin position="1"/>
        <end position="17"/>
    </location>
</feature>
<evidence type="ECO:0000259" key="2">
    <source>
        <dbReference type="Pfam" id="PF01835"/>
    </source>
</evidence>
<dbReference type="Pfam" id="PF01835">
    <property type="entry name" value="MG2"/>
    <property type="match status" value="1"/>
</dbReference>
<dbReference type="Gene3D" id="2.60.40.1930">
    <property type="match status" value="2"/>
</dbReference>
<protein>
    <recommendedName>
        <fullName evidence="7">Dolichyl-diphosphooligosaccharide--protein glycosyltransferase subunit 1</fullName>
    </recommendedName>
</protein>
<evidence type="ECO:0008006" key="7">
    <source>
        <dbReference type="Google" id="ProtNLM"/>
    </source>
</evidence>
<dbReference type="InterPro" id="IPR013783">
    <property type="entry name" value="Ig-like_fold"/>
</dbReference>
<dbReference type="Pfam" id="PF17791">
    <property type="entry name" value="MG3"/>
    <property type="match status" value="1"/>
</dbReference>
<sequence>MSIILLVILSGITVVSTNSNADLFITAPNIFHLGVEETISVIIYNSDRPVNVTVIAQDFPDKNTNLASASGVFKSELLLSIPNTFKNILENIQNNITQFCEMMSTVEEKPGVLKLKLSPEDFPVDIDNDDDISTNRYAFLVAKSNDSDVIIDKEAKVLVSFLDGVVLLQTDKPIYTPKQSGSLEYTRVKIRIMPLGFDLKPKKEKKVTVIVKNPQGVVVQRWKDLSTETGFITKIFWLSEFALIGNWTVLALHGHKNTQNVSVKFEVKEYVLPKFSVSISGPKYVLPNVKVIGFSIRARYTYGKPVNGLVLVKFSMVGRRIKAVSVRESSEQLKDGKADFVVTVDEIKNVPGLAWFPDGRRLQVEADVIEKTSGKKESAIDNGIYFVESPFKIEHKATAEYFKPALPFLVKVGDKTFWVDLLYPDKKPARGIPMSISVTGTTGLEMKWT</sequence>
<evidence type="ECO:0000259" key="3">
    <source>
        <dbReference type="Pfam" id="PF17790"/>
    </source>
</evidence>
<dbReference type="PANTHER" id="PTHR11412:SF166">
    <property type="entry name" value="NTR DOMAIN-CONTAINING PROTEIN"/>
    <property type="match status" value="1"/>
</dbReference>
<dbReference type="AlphaFoldDB" id="A0A9X0CKT0"/>
<reference evidence="5" key="1">
    <citation type="submission" date="2023-01" db="EMBL/GenBank/DDBJ databases">
        <title>Genome assembly of the deep-sea coral Lophelia pertusa.</title>
        <authorList>
            <person name="Herrera S."/>
            <person name="Cordes E."/>
        </authorList>
    </citation>
    <scope>NUCLEOTIDE SEQUENCE</scope>
    <source>
        <strain evidence="5">USNM1676648</strain>
        <tissue evidence="5">Polyp</tissue>
    </source>
</reference>
<organism evidence="5 6">
    <name type="scientific">Desmophyllum pertusum</name>
    <dbReference type="NCBI Taxonomy" id="174260"/>
    <lineage>
        <taxon>Eukaryota</taxon>
        <taxon>Metazoa</taxon>
        <taxon>Cnidaria</taxon>
        <taxon>Anthozoa</taxon>
        <taxon>Hexacorallia</taxon>
        <taxon>Scleractinia</taxon>
        <taxon>Caryophylliina</taxon>
        <taxon>Caryophylliidae</taxon>
        <taxon>Desmophyllum</taxon>
    </lineage>
</organism>
<keyword evidence="6" id="KW-1185">Reference proteome</keyword>
<accession>A0A9X0CKT0</accession>
<feature type="domain" description="Macroglobulin" evidence="4">
    <location>
        <begin position="269"/>
        <end position="348"/>
    </location>
</feature>
<dbReference type="GO" id="GO:0004866">
    <property type="term" value="F:endopeptidase inhibitor activity"/>
    <property type="evidence" value="ECO:0007669"/>
    <property type="project" value="InterPro"/>
</dbReference>
<dbReference type="OrthoDB" id="6359008at2759"/>
<name>A0A9X0CKT0_9CNID</name>
<evidence type="ECO:0000259" key="4">
    <source>
        <dbReference type="Pfam" id="PF17791"/>
    </source>
</evidence>
<evidence type="ECO:0000313" key="6">
    <source>
        <dbReference type="Proteomes" id="UP001163046"/>
    </source>
</evidence>
<gene>
    <name evidence="5" type="ORF">OS493_017030</name>
</gene>
<feature type="domain" description="Complement C3/4/5 macroglobulin" evidence="3">
    <location>
        <begin position="24"/>
        <end position="75"/>
    </location>
</feature>
<dbReference type="Gene3D" id="2.60.40.1940">
    <property type="match status" value="1"/>
</dbReference>
<dbReference type="PANTHER" id="PTHR11412">
    <property type="entry name" value="MACROGLOBULIN / COMPLEMENT"/>
    <property type="match status" value="1"/>
</dbReference>
<feature type="chain" id="PRO_5040790699" description="Dolichyl-diphosphooligosaccharide--protein glycosyltransferase subunit 1" evidence="1">
    <location>
        <begin position="18"/>
        <end position="449"/>
    </location>
</feature>
<dbReference type="InterPro" id="IPR002890">
    <property type="entry name" value="MG2"/>
</dbReference>
<dbReference type="InterPro" id="IPR050473">
    <property type="entry name" value="A2M/Complement_sys"/>
</dbReference>
<dbReference type="Pfam" id="PF17790">
    <property type="entry name" value="MG1"/>
    <property type="match status" value="1"/>
</dbReference>
<dbReference type="Gene3D" id="2.60.40.10">
    <property type="entry name" value="Immunoglobulins"/>
    <property type="match status" value="1"/>
</dbReference>
<evidence type="ECO:0000256" key="1">
    <source>
        <dbReference type="SAM" id="SignalP"/>
    </source>
</evidence>
<dbReference type="Proteomes" id="UP001163046">
    <property type="component" value="Unassembled WGS sequence"/>
</dbReference>
<dbReference type="InterPro" id="IPR041425">
    <property type="entry name" value="C3/4/5_MG1"/>
</dbReference>
<keyword evidence="1" id="KW-0732">Signal</keyword>
<evidence type="ECO:0000313" key="5">
    <source>
        <dbReference type="EMBL" id="KAJ7360397.1"/>
    </source>
</evidence>
<proteinExistence type="predicted"/>
<dbReference type="InterPro" id="IPR041555">
    <property type="entry name" value="MG3"/>
</dbReference>